<comment type="subunit">
    <text evidence="10 12">The RNAP catalytic core consists of 2 alpha, 1 beta, 1 beta' and 1 omega subunit. When a sigma factor is associated with the core the holoenzyme is formed, which can initiate transcription.</text>
</comment>
<protein>
    <recommendedName>
        <fullName evidence="12">DNA-directed RNA polymerase subunit beta'</fullName>
        <shortName evidence="12">RNAP subunit beta'</shortName>
        <ecNumber evidence="12">2.7.7.6</ecNumber>
    </recommendedName>
    <alternativeName>
        <fullName evidence="12">RNA polymerase subunit beta'</fullName>
    </alternativeName>
    <alternativeName>
        <fullName evidence="12">Transcriptase subunit beta'</fullName>
    </alternativeName>
</protein>
<dbReference type="Pfam" id="PF00623">
    <property type="entry name" value="RNA_pol_Rpb1_2"/>
    <property type="match status" value="2"/>
</dbReference>
<feature type="binding site" evidence="12">
    <location>
        <position position="535"/>
    </location>
    <ligand>
        <name>Mg(2+)</name>
        <dbReference type="ChEBI" id="CHEBI:18420"/>
    </ligand>
</feature>
<evidence type="ECO:0000256" key="8">
    <source>
        <dbReference type="ARBA" id="ARBA00022842"/>
    </source>
</evidence>
<dbReference type="FunFam" id="1.10.40.90:FF:000001">
    <property type="entry name" value="DNA-directed RNA polymerase subunit beta"/>
    <property type="match status" value="1"/>
</dbReference>
<dbReference type="GO" id="GO:0000428">
    <property type="term" value="C:DNA-directed RNA polymerase complex"/>
    <property type="evidence" value="ECO:0007669"/>
    <property type="project" value="UniProtKB-KW"/>
</dbReference>
<dbReference type="GO" id="GO:0008270">
    <property type="term" value="F:zinc ion binding"/>
    <property type="evidence" value="ECO:0007669"/>
    <property type="project" value="UniProtKB-UniRule"/>
</dbReference>
<feature type="domain" description="RNA polymerase N-terminal" evidence="15">
    <location>
        <begin position="310"/>
        <end position="589"/>
    </location>
</feature>
<dbReference type="GO" id="GO:0000287">
    <property type="term" value="F:magnesium ion binding"/>
    <property type="evidence" value="ECO:0007669"/>
    <property type="project" value="UniProtKB-UniRule"/>
</dbReference>
<dbReference type="CDD" id="cd01609">
    <property type="entry name" value="RNAP_beta'_N"/>
    <property type="match status" value="1"/>
</dbReference>
<feature type="binding site" evidence="12">
    <location>
        <position position="60"/>
    </location>
    <ligand>
        <name>Zn(2+)</name>
        <dbReference type="ChEBI" id="CHEBI:29105"/>
        <label>1</label>
    </ligand>
</feature>
<dbReference type="Gene3D" id="2.40.40.20">
    <property type="match status" value="1"/>
</dbReference>
<accession>A0A8J2U0I4</accession>
<comment type="cofactor">
    <cofactor evidence="12">
        <name>Mg(2+)</name>
        <dbReference type="ChEBI" id="CHEBI:18420"/>
    </cofactor>
    <text evidence="12">Binds 1 Mg(2+) ion per subunit.</text>
</comment>
<comment type="function">
    <text evidence="1 12 13">DNA-dependent RNA polymerase catalyzes the transcription of DNA into RNA using the four ribonucleoside triphosphates as substrates.</text>
</comment>
<dbReference type="PANTHER" id="PTHR19376:SF54">
    <property type="entry name" value="DNA-DIRECTED RNA POLYMERASE SUBUNIT BETA"/>
    <property type="match status" value="1"/>
</dbReference>
<dbReference type="Pfam" id="PF04997">
    <property type="entry name" value="RNA_pol_Rpb1_1"/>
    <property type="match status" value="1"/>
</dbReference>
<dbReference type="GO" id="GO:0003677">
    <property type="term" value="F:DNA binding"/>
    <property type="evidence" value="ECO:0007669"/>
    <property type="project" value="UniProtKB-UniRule"/>
</dbReference>
<dbReference type="HAMAP" id="MF_01322">
    <property type="entry name" value="RNApol_bact_RpoC"/>
    <property type="match status" value="1"/>
</dbReference>
<dbReference type="Gene3D" id="1.10.1790.20">
    <property type="match status" value="1"/>
</dbReference>
<dbReference type="PANTHER" id="PTHR19376">
    <property type="entry name" value="DNA-DIRECTED RNA POLYMERASE"/>
    <property type="match status" value="1"/>
</dbReference>
<dbReference type="GO" id="GO:0003899">
    <property type="term" value="F:DNA-directed RNA polymerase activity"/>
    <property type="evidence" value="ECO:0007669"/>
    <property type="project" value="UniProtKB-UniRule"/>
</dbReference>
<feature type="binding site" evidence="12">
    <location>
        <position position="78"/>
    </location>
    <ligand>
        <name>Zn(2+)</name>
        <dbReference type="ChEBI" id="CHEBI:29105"/>
        <label>1</label>
    </ligand>
</feature>
<dbReference type="InterPro" id="IPR000722">
    <property type="entry name" value="RNA_pol_asu"/>
</dbReference>
<dbReference type="InterPro" id="IPR044893">
    <property type="entry name" value="RNA_pol_Rpb1_clamp_domain"/>
</dbReference>
<dbReference type="CDD" id="cd02655">
    <property type="entry name" value="RNAP_beta'_C"/>
    <property type="match status" value="1"/>
</dbReference>
<dbReference type="NCBIfam" id="NF011498">
    <property type="entry name" value="PRK14906.1"/>
    <property type="match status" value="1"/>
</dbReference>
<comment type="caution">
    <text evidence="16">The sequence shown here is derived from an EMBL/GenBank/DDBJ whole genome shotgun (WGS) entry which is preliminary data.</text>
</comment>
<evidence type="ECO:0000256" key="3">
    <source>
        <dbReference type="ARBA" id="ARBA00022478"/>
    </source>
</evidence>
<evidence type="ECO:0000256" key="13">
    <source>
        <dbReference type="RuleBase" id="RU004279"/>
    </source>
</evidence>
<dbReference type="Gene3D" id="1.10.132.30">
    <property type="match status" value="1"/>
</dbReference>
<dbReference type="Pfam" id="PF05000">
    <property type="entry name" value="RNA_pol_Rpb1_4"/>
    <property type="match status" value="1"/>
</dbReference>
<keyword evidence="6 12" id="KW-0479">Metal-binding</keyword>
<keyword evidence="14" id="KW-0175">Coiled coil</keyword>
<dbReference type="Pfam" id="PF04998">
    <property type="entry name" value="RNA_pol_Rpb1_5"/>
    <property type="match status" value="1"/>
</dbReference>
<evidence type="ECO:0000256" key="5">
    <source>
        <dbReference type="ARBA" id="ARBA00022695"/>
    </source>
</evidence>
<dbReference type="Gene3D" id="4.10.860.120">
    <property type="entry name" value="RNA polymerase II, clamp domain"/>
    <property type="match status" value="1"/>
</dbReference>
<evidence type="ECO:0000313" key="17">
    <source>
        <dbReference type="Proteomes" id="UP000616114"/>
    </source>
</evidence>
<dbReference type="EMBL" id="BMFY01000015">
    <property type="protein sequence ID" value="GGA24748.1"/>
    <property type="molecule type" value="Genomic_DNA"/>
</dbReference>
<keyword evidence="3 12" id="KW-0240">DNA-directed RNA polymerase</keyword>
<evidence type="ECO:0000256" key="12">
    <source>
        <dbReference type="HAMAP-Rule" id="MF_01322"/>
    </source>
</evidence>
<feature type="binding site" evidence="12">
    <location>
        <position position="537"/>
    </location>
    <ligand>
        <name>Mg(2+)</name>
        <dbReference type="ChEBI" id="CHEBI:18420"/>
    </ligand>
</feature>
<dbReference type="InterPro" id="IPR007081">
    <property type="entry name" value="RNA_pol_Rpb1_5"/>
</dbReference>
<gene>
    <name evidence="12 16" type="primary">rpoC</name>
    <name evidence="16" type="ORF">GCM10011333_29720</name>
</gene>
<dbReference type="RefSeq" id="WP_188551680.1">
    <property type="nucleotide sequence ID" value="NZ_BMFY01000015.1"/>
</dbReference>
<evidence type="ECO:0000256" key="1">
    <source>
        <dbReference type="ARBA" id="ARBA00004026"/>
    </source>
</evidence>
<keyword evidence="9 12" id="KW-0804">Transcription</keyword>
<comment type="similarity">
    <text evidence="2 12 13">Belongs to the RNA polymerase beta' chain family.</text>
</comment>
<comment type="caution">
    <text evidence="12">Lacks conserved residue(s) required for the propagation of feature annotation.</text>
</comment>
<dbReference type="InterPro" id="IPR006592">
    <property type="entry name" value="RNA_pol_N"/>
</dbReference>
<dbReference type="FunFam" id="4.10.860.120:FF:000001">
    <property type="entry name" value="DNA-directed RNA polymerase subunit beta"/>
    <property type="match status" value="1"/>
</dbReference>
<reference evidence="16" key="1">
    <citation type="journal article" date="2014" name="Int. J. Syst. Evol. Microbiol.">
        <title>Complete genome sequence of Corynebacterium casei LMG S-19264T (=DSM 44701T), isolated from a smear-ripened cheese.</title>
        <authorList>
            <consortium name="US DOE Joint Genome Institute (JGI-PGF)"/>
            <person name="Walter F."/>
            <person name="Albersmeier A."/>
            <person name="Kalinowski J."/>
            <person name="Ruckert C."/>
        </authorList>
    </citation>
    <scope>NUCLEOTIDE SEQUENCE</scope>
    <source>
        <strain evidence="16">CGMCC 1.12785</strain>
    </source>
</reference>
<feature type="binding site" evidence="12">
    <location>
        <position position="62"/>
    </location>
    <ligand>
        <name>Zn(2+)</name>
        <dbReference type="ChEBI" id="CHEBI:29105"/>
        <label>1</label>
    </ligand>
</feature>
<evidence type="ECO:0000256" key="2">
    <source>
        <dbReference type="ARBA" id="ARBA00006460"/>
    </source>
</evidence>
<dbReference type="FunFam" id="1.10.150.390:FF:000002">
    <property type="entry name" value="DNA-directed RNA polymerase subunit beta"/>
    <property type="match status" value="1"/>
</dbReference>
<sequence>MLDVNFFDELRIGLANADDIRRWSHGEVKKPETINYRTLKPEKDGLFCEKIFGPTRDWECYCGKYKRVRFKGIICERCGVEVTRAKVRRERMGHIELAAPVTHIWYFKGVPSRLGYLLDLAPKDLEKVIYFAAYMITSVDEDSRHRDLPTLQNQIDLEKKQLIDRRDVDLDRRAKKLEEDLSALEKDGATAAAKKKLKDTAEREMANLRKRADADIDRLETVWDRFKNLKVSDLEGDETLYRELVERFGIYFEGSMGAEAIQKRLANFDLEAEAEKLRELIRTGKGQRKTRALKRLKVVNAFLTTSNSPQGMVLDAVPVIPPELRPMVQLDGGRFATSDLNDLYRRVINRNNRLKRLLDLGAPEIIVNNEKRMLQEAVDSLFDNGRRGRPVTGPGNRPLKSLSDMLKGKQGRFRQNLLGKRVDYSGRSVIVVGPQLKLHQCGLPKDMALELFKPFVMKRLVDLNHAQNIKSAKRMVERKHAQVWDVLEEVITEHPVLLNRAPTLHRLGIQAFEPQLVEGKAVQIHPLVCSAFNADFDGDQMAVHLPLSAEAQAEARILMLSSNNILKPSDGRPVTMPSQDMIIGLYHLTSIREGSAGEGESFSSVAEAIMAFDRGQLDLGARITLRVDDIVPGPDHEVPEDWEPGQPLLIQTTLGRALFNETLPEDYPYVEVTMDKKQLSSIVNDLAERYPKVIVANTLDNFKEHGFHWATRSGVTVAMSDIVSPASKHEMLQAAEKETASIQEQFDLGALTDEERRSELIKLWTQTTDDVAEAMQGNFPTENSVLRLVNSGASGNWMQVRQLAGMRGLVTNPKGEIIPRPIKSNYREGLSVLEYFIASHGARKGLADTALRTADSGYLTRRLVDVSQDVIVRNASTDSNKGIVLPVAQELPDGTLVPHEHVETSVHGRLTVSDVVDADGEVIVPAKSDVNTEVVAKLIAAGIKEIKVHSVLTADTDAEISAVHYGRSLATGNLVDIGEAVGTVAAQSIGEPGTQLTMRTFHAGGVASAGGDITQGLPRVTELFEARTPKGFAPIAEASGKIKIDDSRKSRYVIVVPDDGSEEIEHPVARRARLLVEEGQHVEAGDQLVQGAVDPKQVLRIKGRRAVERFLVDEVQNVYRSQGVAIHDKHIEVIVRQMLRRVTVIEAGDTDLLPGELVNRSRYFAENKRVLAEGGRPAQGRDELMGITKASLATESWLSAASFQETTRVLTEAAMEGKSDPLNGLKENVILGKLIPAGTGLQRFRDLIVEPTEEAKAEMFNATYGDLGYGVGSDVGTAIPLEEYDFGDFRA</sequence>
<comment type="catalytic activity">
    <reaction evidence="11 12 13">
        <text>RNA(n) + a ribonucleoside 5'-triphosphate = RNA(n+1) + diphosphate</text>
        <dbReference type="Rhea" id="RHEA:21248"/>
        <dbReference type="Rhea" id="RHEA-COMP:14527"/>
        <dbReference type="Rhea" id="RHEA-COMP:17342"/>
        <dbReference type="ChEBI" id="CHEBI:33019"/>
        <dbReference type="ChEBI" id="CHEBI:61557"/>
        <dbReference type="ChEBI" id="CHEBI:140395"/>
        <dbReference type="EC" id="2.7.7.6"/>
    </reaction>
</comment>
<evidence type="ECO:0000256" key="14">
    <source>
        <dbReference type="SAM" id="Coils"/>
    </source>
</evidence>
<evidence type="ECO:0000256" key="11">
    <source>
        <dbReference type="ARBA" id="ARBA00048552"/>
    </source>
</evidence>
<keyword evidence="8 12" id="KW-0460">Magnesium</keyword>
<dbReference type="Gene3D" id="1.10.274.100">
    <property type="entry name" value="RNA polymerase Rpb1, domain 3"/>
    <property type="match status" value="1"/>
</dbReference>
<evidence type="ECO:0000256" key="10">
    <source>
        <dbReference type="ARBA" id="ARBA00025935"/>
    </source>
</evidence>
<dbReference type="InterPro" id="IPR007066">
    <property type="entry name" value="RNA_pol_Rpb1_3"/>
</dbReference>
<dbReference type="NCBIfam" id="TIGR02386">
    <property type="entry name" value="rpoC_TIGR"/>
    <property type="match status" value="1"/>
</dbReference>
<organism evidence="16 17">
    <name type="scientific">Sediminivirga luteola</name>
    <dbReference type="NCBI Taxonomy" id="1774748"/>
    <lineage>
        <taxon>Bacteria</taxon>
        <taxon>Bacillati</taxon>
        <taxon>Actinomycetota</taxon>
        <taxon>Actinomycetes</taxon>
        <taxon>Micrococcales</taxon>
        <taxon>Brevibacteriaceae</taxon>
        <taxon>Sediminivirga</taxon>
    </lineage>
</organism>
<dbReference type="SMART" id="SM00663">
    <property type="entry name" value="RPOLA_N"/>
    <property type="match status" value="1"/>
</dbReference>
<dbReference type="InterPro" id="IPR007083">
    <property type="entry name" value="RNA_pol_Rpb1_4"/>
</dbReference>
<keyword evidence="5 12" id="KW-0548">Nucleotidyltransferase</keyword>
<dbReference type="Pfam" id="PF04983">
    <property type="entry name" value="RNA_pol_Rpb1_3"/>
    <property type="match status" value="1"/>
</dbReference>
<name>A0A8J2U0I4_9MICO</name>
<feature type="binding site" evidence="12">
    <location>
        <position position="75"/>
    </location>
    <ligand>
        <name>Zn(2+)</name>
        <dbReference type="ChEBI" id="CHEBI:29105"/>
        <label>1</label>
    </ligand>
</feature>
<evidence type="ECO:0000256" key="4">
    <source>
        <dbReference type="ARBA" id="ARBA00022679"/>
    </source>
</evidence>
<dbReference type="InterPro" id="IPR007080">
    <property type="entry name" value="RNA_pol_Rpb1_1"/>
</dbReference>
<dbReference type="SUPFAM" id="SSF64484">
    <property type="entry name" value="beta and beta-prime subunits of DNA dependent RNA-polymerase"/>
    <property type="match status" value="1"/>
</dbReference>
<evidence type="ECO:0000256" key="6">
    <source>
        <dbReference type="ARBA" id="ARBA00022723"/>
    </source>
</evidence>
<dbReference type="InterPro" id="IPR042102">
    <property type="entry name" value="RNA_pol_Rpb1_3_sf"/>
</dbReference>
<dbReference type="Gene3D" id="1.10.40.90">
    <property type="match status" value="1"/>
</dbReference>
<dbReference type="EC" id="2.7.7.6" evidence="12"/>
<evidence type="ECO:0000256" key="7">
    <source>
        <dbReference type="ARBA" id="ARBA00022833"/>
    </source>
</evidence>
<evidence type="ECO:0000313" key="16">
    <source>
        <dbReference type="EMBL" id="GGA24748.1"/>
    </source>
</evidence>
<evidence type="ECO:0000259" key="15">
    <source>
        <dbReference type="SMART" id="SM00663"/>
    </source>
</evidence>
<dbReference type="Gene3D" id="2.40.50.100">
    <property type="match status" value="1"/>
</dbReference>
<dbReference type="InterPro" id="IPR045867">
    <property type="entry name" value="DNA-dir_RpoC_beta_prime"/>
</dbReference>
<reference evidence="16" key="2">
    <citation type="submission" date="2020-09" db="EMBL/GenBank/DDBJ databases">
        <authorList>
            <person name="Sun Q."/>
            <person name="Zhou Y."/>
        </authorList>
    </citation>
    <scope>NUCLEOTIDE SEQUENCE</scope>
    <source>
        <strain evidence="16">CGMCC 1.12785</strain>
    </source>
</reference>
<dbReference type="InterPro" id="IPR012754">
    <property type="entry name" value="DNA-dir_RpoC_beta_prime_bact"/>
</dbReference>
<dbReference type="Gene3D" id="1.10.150.390">
    <property type="match status" value="1"/>
</dbReference>
<keyword evidence="17" id="KW-1185">Reference proteome</keyword>
<feature type="coiled-coil region" evidence="14">
    <location>
        <begin position="167"/>
        <end position="218"/>
    </location>
</feature>
<dbReference type="GO" id="GO:0006351">
    <property type="term" value="P:DNA-templated transcription"/>
    <property type="evidence" value="ECO:0007669"/>
    <property type="project" value="UniProtKB-UniRule"/>
</dbReference>
<keyword evidence="4 12" id="KW-0808">Transferase</keyword>
<feature type="binding site" evidence="12">
    <location>
        <position position="539"/>
    </location>
    <ligand>
        <name>Mg(2+)</name>
        <dbReference type="ChEBI" id="CHEBI:18420"/>
    </ligand>
</feature>
<evidence type="ECO:0000256" key="9">
    <source>
        <dbReference type="ARBA" id="ARBA00023163"/>
    </source>
</evidence>
<dbReference type="InterPro" id="IPR038120">
    <property type="entry name" value="Rpb1_funnel_sf"/>
</dbReference>
<dbReference type="Proteomes" id="UP000616114">
    <property type="component" value="Unassembled WGS sequence"/>
</dbReference>
<proteinExistence type="inferred from homology"/>
<keyword evidence="7 12" id="KW-0862">Zinc</keyword>